<gene>
    <name evidence="2" type="ORF">G3RUM_00706</name>
</gene>
<proteinExistence type="predicted"/>
<evidence type="ECO:0000256" key="1">
    <source>
        <dbReference type="SAM" id="Phobius"/>
    </source>
</evidence>
<feature type="transmembrane region" description="Helical" evidence="1">
    <location>
        <begin position="20"/>
        <end position="41"/>
    </location>
</feature>
<dbReference type="Proteomes" id="UP001191019">
    <property type="component" value="Unassembled WGS sequence"/>
</dbReference>
<feature type="transmembrane region" description="Helical" evidence="1">
    <location>
        <begin position="94"/>
        <end position="113"/>
    </location>
</feature>
<dbReference type="RefSeq" id="WP_129735423.1">
    <property type="nucleotide sequence ID" value="NZ_PRLM01000006.1"/>
</dbReference>
<evidence type="ECO:0000313" key="3">
    <source>
        <dbReference type="Proteomes" id="UP001191019"/>
    </source>
</evidence>
<feature type="transmembrane region" description="Helical" evidence="1">
    <location>
        <begin position="134"/>
        <end position="152"/>
    </location>
</feature>
<dbReference type="EMBL" id="PRLM01000006">
    <property type="protein sequence ID" value="RYC74549.1"/>
    <property type="molecule type" value="Genomic_DNA"/>
</dbReference>
<sequence>MYNTILGLMDIYSADPVKKYLMVLLLWLFFWPGGMFLIGLVGEKRLVPIWKHQARAFLPGEMMFSIIVVAFGGVFSTITTRTGTIMLEKSANSVWLLLPAFIVALIVYFFLHNREKGCYEIRALYSPTKIAHDIVGYILIPQVLISFLTIVIDVARRYYCFAKERMPEAALKNLAVLWQVSWPYWIVIVAAIVVYIGCLIYDIRHPATPEDIIARHPADWQPLWRR</sequence>
<feature type="transmembrane region" description="Helical" evidence="1">
    <location>
        <begin position="182"/>
        <end position="201"/>
    </location>
</feature>
<keyword evidence="1" id="KW-0812">Transmembrane</keyword>
<reference evidence="2 3" key="2">
    <citation type="journal article" date="2020" name="Cell Rep.">
        <title>Acquisition and Adaptation of Ultra-small Parasitic Reduced Genome Bacteria to Mammalian Hosts.</title>
        <authorList>
            <person name="McLean J.S."/>
            <person name="Bor B."/>
            <person name="Kerns K.A."/>
            <person name="Liu Q."/>
            <person name="To T.T."/>
            <person name="Solden L."/>
            <person name="Hendrickson E.L."/>
            <person name="Wrighton K."/>
            <person name="Shi W."/>
            <person name="He X."/>
        </authorList>
    </citation>
    <scope>NUCLEOTIDE SEQUENCE [LARGE SCALE GENOMIC DNA]</scope>
    <source>
        <strain evidence="2 3">TM7_G3_2_Rum_HOT_351B</strain>
    </source>
</reference>
<evidence type="ECO:0000313" key="2">
    <source>
        <dbReference type="EMBL" id="RYC74549.1"/>
    </source>
</evidence>
<name>A0ABY0FLA8_9BACT</name>
<accession>A0ABY0FLA8</accession>
<comment type="caution">
    <text evidence="2">The sequence shown here is derived from an EMBL/GenBank/DDBJ whole genome shotgun (WGS) entry which is preliminary data.</text>
</comment>
<keyword evidence="1" id="KW-0472">Membrane</keyword>
<keyword evidence="1" id="KW-1133">Transmembrane helix</keyword>
<keyword evidence="3" id="KW-1185">Reference proteome</keyword>
<reference evidence="2 3" key="1">
    <citation type="journal article" date="2018" name="bioRxiv">
        <title>Evidence of independent acquisition and adaption of ultra-small bacteria to human hosts across the highly diverse yet reduced genomes of the phylum Saccharibacteria.</title>
        <authorList>
            <person name="McLean J.S."/>
            <person name="Bor B."/>
            <person name="To T.T."/>
            <person name="Liu Q."/>
            <person name="Kearns K.A."/>
            <person name="Solden L.M."/>
            <person name="Wrighton K.C."/>
            <person name="He X."/>
            <person name="Shi W."/>
        </authorList>
    </citation>
    <scope>NUCLEOTIDE SEQUENCE [LARGE SCALE GENOMIC DNA]</scope>
    <source>
        <strain evidence="2 3">TM7_G3_2_Rum_HOT_351B</strain>
    </source>
</reference>
<organism evidence="2 3">
    <name type="scientific">Candidatus Nanosyncoccus alces</name>
    <dbReference type="NCBI Taxonomy" id="2171997"/>
    <lineage>
        <taxon>Bacteria</taxon>
        <taxon>Candidatus Saccharimonadota</taxon>
        <taxon>Candidatus Nanosyncoccalia</taxon>
        <taxon>Candidatus Nanosyncoccales</taxon>
        <taxon>Candidatus Nanosyncoccaceae</taxon>
        <taxon>Candidatus Nanosyncoccus</taxon>
    </lineage>
</organism>
<feature type="transmembrane region" description="Helical" evidence="1">
    <location>
        <begin position="62"/>
        <end position="82"/>
    </location>
</feature>
<protein>
    <submittedName>
        <fullName evidence="2">Uncharacterized protein</fullName>
    </submittedName>
</protein>